<accession>A0ACD0NSL5</accession>
<proteinExistence type="predicted"/>
<reference evidence="1 2" key="1">
    <citation type="journal article" date="2018" name="Mol. Biol. Evol.">
        <title>Broad Genomic Sampling Reveals a Smut Pathogenic Ancestry of the Fungal Clade Ustilaginomycotina.</title>
        <authorList>
            <person name="Kijpornyongpan T."/>
            <person name="Mondo S.J."/>
            <person name="Barry K."/>
            <person name="Sandor L."/>
            <person name="Lee J."/>
            <person name="Lipzen A."/>
            <person name="Pangilinan J."/>
            <person name="LaButti K."/>
            <person name="Hainaut M."/>
            <person name="Henrissat B."/>
            <person name="Grigoriev I.V."/>
            <person name="Spatafora J.W."/>
            <person name="Aime M.C."/>
        </authorList>
    </citation>
    <scope>NUCLEOTIDE SEQUENCE [LARGE SCALE GENOMIC DNA]</scope>
    <source>
        <strain evidence="1 2">SA 807</strain>
    </source>
</reference>
<protein>
    <submittedName>
        <fullName evidence="1">Uncharacterized protein</fullName>
    </submittedName>
</protein>
<name>A0ACD0NSL5_9BASI</name>
<dbReference type="Proteomes" id="UP000245626">
    <property type="component" value="Unassembled WGS sequence"/>
</dbReference>
<dbReference type="EMBL" id="KZ820134">
    <property type="protein sequence ID" value="PWN48843.1"/>
    <property type="molecule type" value="Genomic_DNA"/>
</dbReference>
<sequence length="1044" mass="113510">MAASASLGFRTSRKQSLSSATSGYDHSSLNMPLSPSPVPPTTNGASSADGGIASSLVGPGGAALMAGAPLAANSITNKQAVAGSGLYQFCLNLRDRLYCVPSFGENYLDDILSSSSNSPGLNGASDPLASLSGSPRPASGPSQKPKAKNCDPVTQLWQCFRLGAPLCALFNILSPETNLPVNPDANRSNANACKAQVMKFIIALKEKLGWDPDEIFTVTQLYQNDTNGFVQVVRTINRLLDVFEERGLLTEGSRQANVDELEAPVDDRAKVIRELLTTERKYVQDLEVMQNYAKALAQTDILPPDTIHNLFGNLNKLVDVQRRFLICVEENVRRPPDEQHFGHVFRTMEEDFAVYEPFCANYAQALDIINAEAHNIVKLKGLPAAEGCYLEPSYELPTFLIKPVQRICKYPLLLEQLLKKTPEDAPRYQELVDGLEVIRRITDNVNETSRLQENIQIVKDLETRVEDWKGHNIKTFGSLLLSDVFMVAKSDTEREYHVYLFEKILLCCKEVIPATSKKNSKNNALLAKQKAVSGSKKSKNMLQLKGRIFINNVTGAFSSSKMASSQGAPISGSYSLQVWWRGDVDQESFGLKCKNEEQLKQWQAAINKLIDEVNMRRMQAAAQYGQSAGISPGGSMNMNMTGFGANGRRNTATSSHFPQTPLAEVAPVNPFSRLDSMSRTDSQASSHRHDDEEADQDGLNAGRGTPLGARYSQPAEQRDRQTGLNPETRPRARTEDQDSSVMTQWRSHSPAMAPPLPRGLSLGNGSDPQLRKASSSRQLRQPAYAAGAHQGYPRPPRANGIDGNAVEYLDGGSDHPDYRQFPGRPRGDSVASAMSRTGSEQMHTRSRSASNPQMYPLPPHLAGPAPPLPRSGPSGHPELPYATGRAPGGSTADKRFSSSSISTVDSVQSGQSRPQSSTAASSPVTLNGNGNGIPSSNARGGSTHAAGTTTPHPSSNAVKLLVHYGDDRFVVVVLSNISFAGLLEKVTKKVRVCSGKKTLNEGNLRLRYIDEDRDQIMMNDDDDVQMAFEAARSAGQQEVELVVA</sequence>
<evidence type="ECO:0000313" key="1">
    <source>
        <dbReference type="EMBL" id="PWN48843.1"/>
    </source>
</evidence>
<keyword evidence="2" id="KW-1185">Reference proteome</keyword>
<organism evidence="1 2">
    <name type="scientific">Violaceomyces palustris</name>
    <dbReference type="NCBI Taxonomy" id="1673888"/>
    <lineage>
        <taxon>Eukaryota</taxon>
        <taxon>Fungi</taxon>
        <taxon>Dikarya</taxon>
        <taxon>Basidiomycota</taxon>
        <taxon>Ustilaginomycotina</taxon>
        <taxon>Ustilaginomycetes</taxon>
        <taxon>Violaceomycetales</taxon>
        <taxon>Violaceomycetaceae</taxon>
        <taxon>Violaceomyces</taxon>
    </lineage>
</organism>
<gene>
    <name evidence="1" type="ORF">IE53DRAFT_318658</name>
</gene>
<evidence type="ECO:0000313" key="2">
    <source>
        <dbReference type="Proteomes" id="UP000245626"/>
    </source>
</evidence>